<dbReference type="EMBL" id="JARQTW010000008">
    <property type="protein sequence ID" value="MDG2949802.1"/>
    <property type="molecule type" value="Genomic_DNA"/>
</dbReference>
<keyword evidence="1" id="KW-0812">Transmembrane</keyword>
<evidence type="ECO:0000313" key="3">
    <source>
        <dbReference type="Proteomes" id="UP001214976"/>
    </source>
</evidence>
<gene>
    <name evidence="2" type="ORF">P7M15_04585</name>
</gene>
<comment type="caution">
    <text evidence="2">The sequence shown here is derived from an EMBL/GenBank/DDBJ whole genome shotgun (WGS) entry which is preliminary data.</text>
</comment>
<protein>
    <submittedName>
        <fullName evidence="2">Uncharacterized protein</fullName>
    </submittedName>
</protein>
<proteinExistence type="predicted"/>
<dbReference type="Proteomes" id="UP001214976">
    <property type="component" value="Unassembled WGS sequence"/>
</dbReference>
<keyword evidence="1" id="KW-0472">Membrane</keyword>
<name>A0AAW6Q8U8_9PAST</name>
<reference evidence="2" key="1">
    <citation type="submission" date="2023-03" db="EMBL/GenBank/DDBJ databases">
        <title>Classification of Bisgaard taxon 6 and taxon 10 as Exercitatus varius gen. nov., spec. nov.</title>
        <authorList>
            <person name="Christensen H."/>
        </authorList>
    </citation>
    <scope>NUCLEOTIDE SEQUENCE</scope>
    <source>
        <strain evidence="2">86116</strain>
    </source>
</reference>
<sequence length="46" mass="5006">MFGRFHRQYAKNCAKILCVIAGAITYGFATVGKANVQKALLFVTAL</sequence>
<accession>A0AAW6Q8U8</accession>
<evidence type="ECO:0000256" key="1">
    <source>
        <dbReference type="SAM" id="Phobius"/>
    </source>
</evidence>
<dbReference type="RefSeq" id="WP_317476953.1">
    <property type="nucleotide sequence ID" value="NZ_JARQTW010000008.1"/>
</dbReference>
<keyword evidence="1" id="KW-1133">Transmembrane helix</keyword>
<feature type="transmembrane region" description="Helical" evidence="1">
    <location>
        <begin position="12"/>
        <end position="31"/>
    </location>
</feature>
<dbReference type="AlphaFoldDB" id="A0AAW6Q8U8"/>
<evidence type="ECO:0000313" key="2">
    <source>
        <dbReference type="EMBL" id="MDG2949802.1"/>
    </source>
</evidence>
<organism evidence="2 3">
    <name type="scientific">Exercitatus varius</name>
    <dbReference type="NCBI Taxonomy" id="67857"/>
    <lineage>
        <taxon>Bacteria</taxon>
        <taxon>Pseudomonadati</taxon>
        <taxon>Pseudomonadota</taxon>
        <taxon>Gammaproteobacteria</taxon>
        <taxon>Pasteurellales</taxon>
        <taxon>Pasteurellaceae</taxon>
        <taxon>Exercitatus</taxon>
    </lineage>
</organism>